<comment type="caution">
    <text evidence="7">The sequence shown here is derived from an EMBL/GenBank/DDBJ whole genome shotgun (WGS) entry which is preliminary data.</text>
</comment>
<evidence type="ECO:0000313" key="8">
    <source>
        <dbReference type="Proteomes" id="UP000636793"/>
    </source>
</evidence>
<gene>
    <name evidence="7" type="ORF">GCM10011492_33550</name>
</gene>
<dbReference type="Pfam" id="PF13977">
    <property type="entry name" value="TetR_C_6"/>
    <property type="match status" value="1"/>
</dbReference>
<dbReference type="InterPro" id="IPR023772">
    <property type="entry name" value="DNA-bd_HTH_TetR-type_CS"/>
</dbReference>
<keyword evidence="4" id="KW-0804">Transcription</keyword>
<keyword evidence="8" id="KW-1185">Reference proteome</keyword>
<reference evidence="7" key="2">
    <citation type="submission" date="2020-09" db="EMBL/GenBank/DDBJ databases">
        <authorList>
            <person name="Sun Q."/>
            <person name="Zhou Y."/>
        </authorList>
    </citation>
    <scope>NUCLEOTIDE SEQUENCE</scope>
    <source>
        <strain evidence="7">CGMCC 1.15085</strain>
    </source>
</reference>
<dbReference type="InterPro" id="IPR039538">
    <property type="entry name" value="BetI_C"/>
</dbReference>
<dbReference type="Pfam" id="PF00440">
    <property type="entry name" value="TetR_N"/>
    <property type="match status" value="1"/>
</dbReference>
<name>A0A916TCF7_9MICO</name>
<dbReference type="InterPro" id="IPR009057">
    <property type="entry name" value="Homeodomain-like_sf"/>
</dbReference>
<dbReference type="InterPro" id="IPR036271">
    <property type="entry name" value="Tet_transcr_reg_TetR-rel_C_sf"/>
</dbReference>
<dbReference type="AlphaFoldDB" id="A0A916TCF7"/>
<dbReference type="InterPro" id="IPR001647">
    <property type="entry name" value="HTH_TetR"/>
</dbReference>
<feature type="DNA-binding region" description="H-T-H motif" evidence="5">
    <location>
        <begin position="32"/>
        <end position="51"/>
    </location>
</feature>
<accession>A0A916TCF7</accession>
<evidence type="ECO:0000256" key="5">
    <source>
        <dbReference type="PROSITE-ProRule" id="PRU00335"/>
    </source>
</evidence>
<keyword evidence="3 5" id="KW-0238">DNA-binding</keyword>
<dbReference type="RefSeq" id="WP_188838178.1">
    <property type="nucleotide sequence ID" value="NZ_BMHI01000005.1"/>
</dbReference>
<evidence type="ECO:0000256" key="2">
    <source>
        <dbReference type="ARBA" id="ARBA00023015"/>
    </source>
</evidence>
<dbReference type="PANTHER" id="PTHR47506:SF6">
    <property type="entry name" value="HTH-TYPE TRANSCRIPTIONAL REPRESSOR NEMR"/>
    <property type="match status" value="1"/>
</dbReference>
<evidence type="ECO:0000259" key="6">
    <source>
        <dbReference type="PROSITE" id="PS50977"/>
    </source>
</evidence>
<dbReference type="SUPFAM" id="SSF48498">
    <property type="entry name" value="Tetracyclin repressor-like, C-terminal domain"/>
    <property type="match status" value="1"/>
</dbReference>
<sequence length="199" mass="21647">MGRPKGNHEDRRGDVAEAVWLVLATDGFNGLTIRAIARQLQATTGVVTHYFGSKREIIGYALELLEKRSAGRPRRAAADGLAALRAAIMDMLPLDGKSTTANRVWVSSWDHAIADPQFRREHARRYAAGVERLTGLVEMAQELGELAAGDARSMATQLQSFALGVIVQAVLDPAQYSATCQIALLDDHLARLARTPEIC</sequence>
<dbReference type="PROSITE" id="PS01081">
    <property type="entry name" value="HTH_TETR_1"/>
    <property type="match status" value="1"/>
</dbReference>
<dbReference type="PROSITE" id="PS50977">
    <property type="entry name" value="HTH_TETR_2"/>
    <property type="match status" value="1"/>
</dbReference>
<dbReference type="Proteomes" id="UP000636793">
    <property type="component" value="Unassembled WGS sequence"/>
</dbReference>
<dbReference type="GO" id="GO:0003677">
    <property type="term" value="F:DNA binding"/>
    <property type="evidence" value="ECO:0007669"/>
    <property type="project" value="UniProtKB-UniRule"/>
</dbReference>
<dbReference type="Gene3D" id="1.10.357.10">
    <property type="entry name" value="Tetracycline Repressor, domain 2"/>
    <property type="match status" value="1"/>
</dbReference>
<dbReference type="SUPFAM" id="SSF46689">
    <property type="entry name" value="Homeodomain-like"/>
    <property type="match status" value="1"/>
</dbReference>
<dbReference type="EMBL" id="BMHI01000005">
    <property type="protein sequence ID" value="GGB40024.1"/>
    <property type="molecule type" value="Genomic_DNA"/>
</dbReference>
<feature type="domain" description="HTH tetR-type" evidence="6">
    <location>
        <begin position="9"/>
        <end position="69"/>
    </location>
</feature>
<reference evidence="7" key="1">
    <citation type="journal article" date="2014" name="Int. J. Syst. Evol. Microbiol.">
        <title>Complete genome sequence of Corynebacterium casei LMG S-19264T (=DSM 44701T), isolated from a smear-ripened cheese.</title>
        <authorList>
            <consortium name="US DOE Joint Genome Institute (JGI-PGF)"/>
            <person name="Walter F."/>
            <person name="Albersmeier A."/>
            <person name="Kalinowski J."/>
            <person name="Ruckert C."/>
        </authorList>
    </citation>
    <scope>NUCLEOTIDE SEQUENCE</scope>
    <source>
        <strain evidence="7">CGMCC 1.15085</strain>
    </source>
</reference>
<evidence type="ECO:0000256" key="4">
    <source>
        <dbReference type="ARBA" id="ARBA00023163"/>
    </source>
</evidence>
<keyword evidence="1" id="KW-0678">Repressor</keyword>
<evidence type="ECO:0000256" key="1">
    <source>
        <dbReference type="ARBA" id="ARBA00022491"/>
    </source>
</evidence>
<evidence type="ECO:0000313" key="7">
    <source>
        <dbReference type="EMBL" id="GGB40024.1"/>
    </source>
</evidence>
<protein>
    <submittedName>
        <fullName evidence="7">TetR family transcriptional regulator</fullName>
    </submittedName>
</protein>
<evidence type="ECO:0000256" key="3">
    <source>
        <dbReference type="ARBA" id="ARBA00023125"/>
    </source>
</evidence>
<dbReference type="PANTHER" id="PTHR47506">
    <property type="entry name" value="TRANSCRIPTIONAL REGULATORY PROTEIN"/>
    <property type="match status" value="1"/>
</dbReference>
<keyword evidence="2" id="KW-0805">Transcription regulation</keyword>
<proteinExistence type="predicted"/>
<organism evidence="7 8">
    <name type="scientific">Flexivirga endophytica</name>
    <dbReference type="NCBI Taxonomy" id="1849103"/>
    <lineage>
        <taxon>Bacteria</taxon>
        <taxon>Bacillati</taxon>
        <taxon>Actinomycetota</taxon>
        <taxon>Actinomycetes</taxon>
        <taxon>Micrococcales</taxon>
        <taxon>Dermacoccaceae</taxon>
        <taxon>Flexivirga</taxon>
    </lineage>
</organism>